<dbReference type="PANTHER" id="PTHR11103">
    <property type="entry name" value="SLR1189 PROTEIN"/>
    <property type="match status" value="1"/>
</dbReference>
<dbReference type="GO" id="GO:0008270">
    <property type="term" value="F:zinc ion binding"/>
    <property type="evidence" value="ECO:0007669"/>
    <property type="project" value="InterPro"/>
</dbReference>
<dbReference type="PROSITE" id="PS50970">
    <property type="entry name" value="HCY"/>
    <property type="match status" value="1"/>
</dbReference>
<dbReference type="Proteomes" id="UP000199356">
    <property type="component" value="Unassembled WGS sequence"/>
</dbReference>
<reference evidence="6 7" key="1">
    <citation type="submission" date="2016-10" db="EMBL/GenBank/DDBJ databases">
        <authorList>
            <person name="de Groot N.N."/>
        </authorList>
    </citation>
    <scope>NUCLEOTIDE SEQUENCE [LARGE SCALE GENOMIC DNA]</scope>
    <source>
        <strain evidence="6 7">DSM 19547</strain>
    </source>
</reference>
<feature type="binding site" evidence="3">
    <location>
        <position position="291"/>
    </location>
    <ligand>
        <name>Zn(2+)</name>
        <dbReference type="ChEBI" id="CHEBI:29105"/>
    </ligand>
</feature>
<dbReference type="InterPro" id="IPR017226">
    <property type="entry name" value="BHMT-like"/>
</dbReference>
<feature type="binding site" evidence="3">
    <location>
        <position position="292"/>
    </location>
    <ligand>
        <name>Zn(2+)</name>
        <dbReference type="ChEBI" id="CHEBI:29105"/>
    </ligand>
</feature>
<sequence>MTARYDTAMTRLRAGGVMILDGGVSTELEKRGAAMDDAAWSGRVALDDYQRLVEVHLSFIEAGAEIITTNTYATSRLVLERAGLGGRVEEINRRAVEAAFEARARSGRDDILVAGSVSHMIPVEPGGYGPDLSRDPPKAELCAVFEEMRRLHERLGVDVVLLEMLSAPTRMEAMFEAMEGATLPVWCGLAARRTDEGLRAWHDPDTPFADIAAMAAGQGFHALGIMHSSAELIGAALDDLRAVFDGPLMAYPDSGYFEMPHWKFVDVIAPGRLSEMAEDWRSRGAQVIGGCCGLGPEHIAALSPLRTA</sequence>
<comment type="caution">
    <text evidence="4">Lacks conserved residue(s) required for the propagation of feature annotation.</text>
</comment>
<organism evidence="6 7">
    <name type="scientific">Tranquillimonas alkanivorans</name>
    <dbReference type="NCBI Taxonomy" id="441119"/>
    <lineage>
        <taxon>Bacteria</taxon>
        <taxon>Pseudomonadati</taxon>
        <taxon>Pseudomonadota</taxon>
        <taxon>Alphaproteobacteria</taxon>
        <taxon>Rhodobacterales</taxon>
        <taxon>Roseobacteraceae</taxon>
        <taxon>Tranquillimonas</taxon>
    </lineage>
</organism>
<dbReference type="GO" id="GO:0008168">
    <property type="term" value="F:methyltransferase activity"/>
    <property type="evidence" value="ECO:0007669"/>
    <property type="project" value="UniProtKB-KW"/>
</dbReference>
<feature type="domain" description="Hcy-binding" evidence="5">
    <location>
        <begin position="6"/>
        <end position="306"/>
    </location>
</feature>
<dbReference type="GO" id="GO:0032259">
    <property type="term" value="P:methylation"/>
    <property type="evidence" value="ECO:0007669"/>
    <property type="project" value="UniProtKB-KW"/>
</dbReference>
<accession>A0A1I5NFD4</accession>
<evidence type="ECO:0000256" key="2">
    <source>
        <dbReference type="ARBA" id="ARBA00022679"/>
    </source>
</evidence>
<dbReference type="AlphaFoldDB" id="A0A1I5NFD4"/>
<dbReference type="GO" id="GO:0009086">
    <property type="term" value="P:methionine biosynthetic process"/>
    <property type="evidence" value="ECO:0007669"/>
    <property type="project" value="InterPro"/>
</dbReference>
<keyword evidence="3" id="KW-0862">Zinc</keyword>
<keyword evidence="1 6" id="KW-0489">Methyltransferase</keyword>
<keyword evidence="7" id="KW-1185">Reference proteome</keyword>
<dbReference type="InterPro" id="IPR003726">
    <property type="entry name" value="HCY_dom"/>
</dbReference>
<dbReference type="RefSeq" id="WP_093419407.1">
    <property type="nucleotide sequence ID" value="NZ_FOXA01000003.1"/>
</dbReference>
<evidence type="ECO:0000259" key="5">
    <source>
        <dbReference type="PROSITE" id="PS50970"/>
    </source>
</evidence>
<dbReference type="SUPFAM" id="SSF82282">
    <property type="entry name" value="Homocysteine S-methyltransferase"/>
    <property type="match status" value="1"/>
</dbReference>
<dbReference type="Gene3D" id="3.20.20.330">
    <property type="entry name" value="Homocysteine-binding-like domain"/>
    <property type="match status" value="1"/>
</dbReference>
<dbReference type="OrthoDB" id="9803687at2"/>
<evidence type="ECO:0000313" key="6">
    <source>
        <dbReference type="EMBL" id="SFP20555.1"/>
    </source>
</evidence>
<evidence type="ECO:0000256" key="4">
    <source>
        <dbReference type="PROSITE-ProRule" id="PRU00333"/>
    </source>
</evidence>
<dbReference type="PIRSF" id="PIRSF037505">
    <property type="entry name" value="Betaine_HMT"/>
    <property type="match status" value="1"/>
</dbReference>
<dbReference type="InterPro" id="IPR036589">
    <property type="entry name" value="HCY_dom_sf"/>
</dbReference>
<name>A0A1I5NFD4_9RHOB</name>
<gene>
    <name evidence="6" type="ORF">SAMN04488047_103268</name>
</gene>
<comment type="cofactor">
    <cofactor evidence="3">
        <name>Zn(2+)</name>
        <dbReference type="ChEBI" id="CHEBI:29105"/>
    </cofactor>
    <text evidence="3">Binds 1 zinc ion per subunit.</text>
</comment>
<protein>
    <submittedName>
        <fullName evidence="6">Homocysteine S-methyltransferase</fullName>
    </submittedName>
</protein>
<dbReference type="STRING" id="441119.SAMN04488047_103268"/>
<evidence type="ECO:0000256" key="1">
    <source>
        <dbReference type="ARBA" id="ARBA00022603"/>
    </source>
</evidence>
<proteinExistence type="predicted"/>
<keyword evidence="2 6" id="KW-0808">Transferase</keyword>
<evidence type="ECO:0000313" key="7">
    <source>
        <dbReference type="Proteomes" id="UP000199356"/>
    </source>
</evidence>
<dbReference type="PANTHER" id="PTHR11103:SF18">
    <property type="entry name" value="SLR1189 PROTEIN"/>
    <property type="match status" value="1"/>
</dbReference>
<evidence type="ECO:0000256" key="3">
    <source>
        <dbReference type="PIRSR" id="PIRSR037505-2"/>
    </source>
</evidence>
<dbReference type="EMBL" id="FOXA01000003">
    <property type="protein sequence ID" value="SFP20555.1"/>
    <property type="molecule type" value="Genomic_DNA"/>
</dbReference>
<dbReference type="Pfam" id="PF02574">
    <property type="entry name" value="S-methyl_trans"/>
    <property type="match status" value="1"/>
</dbReference>
<keyword evidence="3" id="KW-0479">Metal-binding</keyword>